<evidence type="ECO:0000313" key="3">
    <source>
        <dbReference type="EMBL" id="EAS01922.1"/>
    </source>
</evidence>
<dbReference type="Proteomes" id="UP000009168">
    <property type="component" value="Unassembled WGS sequence"/>
</dbReference>
<dbReference type="EMBL" id="GG662552">
    <property type="protein sequence ID" value="EAS01922.1"/>
    <property type="molecule type" value="Genomic_DNA"/>
</dbReference>
<feature type="region of interest" description="Disordered" evidence="2">
    <location>
        <begin position="408"/>
        <end position="430"/>
    </location>
</feature>
<evidence type="ECO:0000256" key="1">
    <source>
        <dbReference type="SAM" id="Coils"/>
    </source>
</evidence>
<sequence>MYNYQNTRIETRKGQFKAPSTRIVQVLRKKENLENDANAPDIVTLHRSLQRIIVKEVNKRHLFEKTKFLPNSCEDQYFTAIDPVEIEDYTKIYKNVQQIIKMDPAKIKKVKEVVDQQRQEKEREKALFEQQIKQYKFQRKNIVKQRMQSILDKHNKHQNNNVNLVNNNNVPKKQEAFLKVHDKTVLNNLNEMYTNQPQSISNPTTVQKVAKNLTQYEKTKNNLISQTKVPYQQIIKMSNNSVLMAKCKKRSYSTQSEISQGLKQQNYIHETADDQENKIKCAEQLQQEILPQNQEIKILQNTQESCCITNIIKRHSATAPSCTPRTNFQKFKSKNLELQESEQQTYYNPAHTTLQSTLNQSKTKQQNQTISPDYYSTSQKWLVNDSSLDQFKMRNTYSLNKLGQRSIHLKKDNSKSSSISKEKTSINAKHDSSKNLKQFYLTECVQKTENDENDQNYLNLPKKERKSTSFEPSQKLKSEQTDEQAQKNQKNKEEKQKQRNPMKQYYDVDADNENKENERKLYRLDVPFDQFQRKYNISLNTGKPKKLLIELPSLEKELKLKGIKRQQEEQQKRQKMNLNLNQLEEFKGFKFPINDSQVLPIKNHFNSKLNQLNNSNSAVIFNGSQSFIGQMPNSATNNMKQTFNIFYKGQQSQILKQKNRKKSDSNSFLNFSKLNSIAHSKEQSLLLKQQSISMNNPNNCQNNQLSCSPSPNKQNQFNLSLNTQEFDKSELLLIPQASNKKINNSQEQNNSLISMVKMKHTDSPYQRDKSSEDVLRTQKQSIILKKDNNGRLFQNQVSFTLSESPNIVIQQQINDRYSPLKQHQNGLKNIGLQLNDFRTQNNSQQDYFLNSKKSNSLSMNDSRIIQECPDTQQSLSTRFQRNKFFDKFIQQDLKNDDKIKSEEMLINKRQKIAEQTKSNKFKKLVNKTHQCEDRVIDACRSFYVKKKEKNQELFQLFLTHYRDRPKTQEIRSRNYSCSSSGRQRFNLQEARDKSENDRMLLTKINESQQQFYKQLVNKLIMKSNSGDNMNICIYFMNAFKTVLEDLDLFEDSHFYKLLDNIENKDTFFYNPTSYFMITSVLDNLSLPFSKITQFKKLSKFVTYYQNLETEQQKTISTVNPENQQKLTTDEEQFMFYNQESLEDLEDSQD</sequence>
<dbReference type="KEGG" id="tet:TTHERM_00787280"/>
<name>Q23ZD5_TETTS</name>
<keyword evidence="1" id="KW-0175">Coiled coil</keyword>
<dbReference type="GeneID" id="7831212"/>
<organism evidence="3 4">
    <name type="scientific">Tetrahymena thermophila (strain SB210)</name>
    <dbReference type="NCBI Taxonomy" id="312017"/>
    <lineage>
        <taxon>Eukaryota</taxon>
        <taxon>Sar</taxon>
        <taxon>Alveolata</taxon>
        <taxon>Ciliophora</taxon>
        <taxon>Intramacronucleata</taxon>
        <taxon>Oligohymenophorea</taxon>
        <taxon>Hymenostomatida</taxon>
        <taxon>Tetrahymenina</taxon>
        <taxon>Tetrahymenidae</taxon>
        <taxon>Tetrahymena</taxon>
    </lineage>
</organism>
<protein>
    <submittedName>
        <fullName evidence="3">Uncharacterized protein</fullName>
    </submittedName>
</protein>
<evidence type="ECO:0000256" key="2">
    <source>
        <dbReference type="SAM" id="MobiDB-lite"/>
    </source>
</evidence>
<dbReference type="HOGENOM" id="CLU_276765_0_0_1"/>
<accession>Q23ZD5</accession>
<reference evidence="4" key="1">
    <citation type="journal article" date="2006" name="PLoS Biol.">
        <title>Macronuclear genome sequence of the ciliate Tetrahymena thermophila, a model eukaryote.</title>
        <authorList>
            <person name="Eisen J.A."/>
            <person name="Coyne R.S."/>
            <person name="Wu M."/>
            <person name="Wu D."/>
            <person name="Thiagarajan M."/>
            <person name="Wortman J.R."/>
            <person name="Badger J.H."/>
            <person name="Ren Q."/>
            <person name="Amedeo P."/>
            <person name="Jones K.M."/>
            <person name="Tallon L.J."/>
            <person name="Delcher A.L."/>
            <person name="Salzberg S.L."/>
            <person name="Silva J.C."/>
            <person name="Haas B.J."/>
            <person name="Majoros W.H."/>
            <person name="Farzad M."/>
            <person name="Carlton J.M."/>
            <person name="Smith R.K. Jr."/>
            <person name="Garg J."/>
            <person name="Pearlman R.E."/>
            <person name="Karrer K.M."/>
            <person name="Sun L."/>
            <person name="Manning G."/>
            <person name="Elde N.C."/>
            <person name="Turkewitz A.P."/>
            <person name="Asai D.J."/>
            <person name="Wilkes D.E."/>
            <person name="Wang Y."/>
            <person name="Cai H."/>
            <person name="Collins K."/>
            <person name="Stewart B.A."/>
            <person name="Lee S.R."/>
            <person name="Wilamowska K."/>
            <person name="Weinberg Z."/>
            <person name="Ruzzo W.L."/>
            <person name="Wloga D."/>
            <person name="Gaertig J."/>
            <person name="Frankel J."/>
            <person name="Tsao C.-C."/>
            <person name="Gorovsky M.A."/>
            <person name="Keeling P.J."/>
            <person name="Waller R.F."/>
            <person name="Patron N.J."/>
            <person name="Cherry J.M."/>
            <person name="Stover N.A."/>
            <person name="Krieger C.J."/>
            <person name="del Toro C."/>
            <person name="Ryder H.F."/>
            <person name="Williamson S.C."/>
            <person name="Barbeau R.A."/>
            <person name="Hamilton E.P."/>
            <person name="Orias E."/>
        </authorList>
    </citation>
    <scope>NUCLEOTIDE SEQUENCE [LARGE SCALE GENOMIC DNA]</scope>
    <source>
        <strain evidence="4">SB210</strain>
    </source>
</reference>
<evidence type="ECO:0000313" key="4">
    <source>
        <dbReference type="Proteomes" id="UP000009168"/>
    </source>
</evidence>
<dbReference type="RefSeq" id="XP_001022167.1">
    <property type="nucleotide sequence ID" value="XM_001022167.1"/>
</dbReference>
<feature type="coiled-coil region" evidence="1">
    <location>
        <begin position="107"/>
        <end position="138"/>
    </location>
</feature>
<keyword evidence="4" id="KW-1185">Reference proteome</keyword>
<dbReference type="AlphaFoldDB" id="Q23ZD5"/>
<feature type="region of interest" description="Disordered" evidence="2">
    <location>
        <begin position="452"/>
        <end position="518"/>
    </location>
</feature>
<feature type="compositionally biased region" description="Basic and acidic residues" evidence="2">
    <location>
        <begin position="409"/>
        <end position="430"/>
    </location>
</feature>
<proteinExistence type="predicted"/>
<dbReference type="InParanoid" id="Q23ZD5"/>
<gene>
    <name evidence="3" type="ORF">TTHERM_00787280</name>
</gene>